<dbReference type="OrthoDB" id="2521594at2759"/>
<dbReference type="EMBL" id="NHTK01000062">
    <property type="protein sequence ID" value="PPR08257.1"/>
    <property type="molecule type" value="Genomic_DNA"/>
</dbReference>
<evidence type="ECO:0000313" key="1">
    <source>
        <dbReference type="EMBL" id="PPR08257.1"/>
    </source>
</evidence>
<dbReference type="AlphaFoldDB" id="A0A409YZ08"/>
<evidence type="ECO:0000313" key="2">
    <source>
        <dbReference type="Proteomes" id="UP000284842"/>
    </source>
</evidence>
<organism evidence="1 2">
    <name type="scientific">Panaeolus cyanescens</name>
    <dbReference type="NCBI Taxonomy" id="181874"/>
    <lineage>
        <taxon>Eukaryota</taxon>
        <taxon>Fungi</taxon>
        <taxon>Dikarya</taxon>
        <taxon>Basidiomycota</taxon>
        <taxon>Agaricomycotina</taxon>
        <taxon>Agaricomycetes</taxon>
        <taxon>Agaricomycetidae</taxon>
        <taxon>Agaricales</taxon>
        <taxon>Agaricineae</taxon>
        <taxon>Galeropsidaceae</taxon>
        <taxon>Panaeolus</taxon>
    </lineage>
</organism>
<accession>A0A409YZ08</accession>
<reference evidence="1 2" key="1">
    <citation type="journal article" date="2018" name="Evol. Lett.">
        <title>Horizontal gene cluster transfer increased hallucinogenic mushroom diversity.</title>
        <authorList>
            <person name="Reynolds H.T."/>
            <person name="Vijayakumar V."/>
            <person name="Gluck-Thaler E."/>
            <person name="Korotkin H.B."/>
            <person name="Matheny P.B."/>
            <person name="Slot J.C."/>
        </authorList>
    </citation>
    <scope>NUCLEOTIDE SEQUENCE [LARGE SCALE GENOMIC DNA]</scope>
    <source>
        <strain evidence="1 2">2629</strain>
    </source>
</reference>
<comment type="caution">
    <text evidence="1">The sequence shown here is derived from an EMBL/GenBank/DDBJ whole genome shotgun (WGS) entry which is preliminary data.</text>
</comment>
<sequence length="312" mass="35899">MAKLPYILGETLVDHPLAVWAARDFQLCATRRHTRPPATTGIQIDDAPPLVQFNDRHMSRKHILQHVVHAPSMIDDLRNFAHQELLTFAHNHLTEVGESDIGPLSGRTLFTKRLPYAIHIFEAYQETIGDAGTQYASKFYIHPNHETWTKAVTLHEYWMEKMNPFLQEVDLMVRSLDLKPFEYDMKPGVLETVEEGVKERLRLYGEAEISLAIFQFLAETETSHSIIVNSLSSESTFQWTTSKTRNGPVIPHRTQYIPSNTPGGFWSKYQAQQRKAKLYIVYSRRLPVQATFTFYCNVVYIPPTHYGHGVTQ</sequence>
<keyword evidence="2" id="KW-1185">Reference proteome</keyword>
<protein>
    <submittedName>
        <fullName evidence="1">Uncharacterized protein</fullName>
    </submittedName>
</protein>
<dbReference type="InParanoid" id="A0A409YZ08"/>
<dbReference type="Proteomes" id="UP000284842">
    <property type="component" value="Unassembled WGS sequence"/>
</dbReference>
<proteinExistence type="predicted"/>
<gene>
    <name evidence="1" type="ORF">CVT24_001203</name>
</gene>
<name>A0A409YZ08_9AGAR</name>